<dbReference type="EMBL" id="MN739472">
    <property type="protein sequence ID" value="QHT06644.1"/>
    <property type="molecule type" value="Genomic_DNA"/>
</dbReference>
<evidence type="ECO:0000313" key="1">
    <source>
        <dbReference type="EMBL" id="QHT06644.1"/>
    </source>
</evidence>
<protein>
    <submittedName>
        <fullName evidence="1">Uncharacterized protein</fullName>
    </submittedName>
</protein>
<accession>A0A6C0CSH5</accession>
<reference evidence="1" key="1">
    <citation type="journal article" date="2020" name="Nature">
        <title>Giant virus diversity and host interactions through global metagenomics.</title>
        <authorList>
            <person name="Schulz F."/>
            <person name="Roux S."/>
            <person name="Paez-Espino D."/>
            <person name="Jungbluth S."/>
            <person name="Walsh D.A."/>
            <person name="Denef V.J."/>
            <person name="McMahon K.D."/>
            <person name="Konstantinidis K.T."/>
            <person name="Eloe-Fadrosh E.A."/>
            <person name="Kyrpides N.C."/>
            <person name="Woyke T."/>
        </authorList>
    </citation>
    <scope>NUCLEOTIDE SEQUENCE</scope>
    <source>
        <strain evidence="1">GVMAG-M-3300021425-30</strain>
    </source>
</reference>
<sequence>MSIQPDQKTDLLFKQFTGVANIFHDPTDFSVQPKGFTPAITNKSIYSRDIPNNIAGITAVNGFGITLYGTQALDLSYGDASANIGLTVDLGNNLRYYHRLPLDKVQSSDQAYYKLDACGNNILQDTIPFKYDAEFDSYFQSLYIYDSATNNFQFQTLGGGVYKWLLDYQSGYVQFYGDPTNIILSPTQKPCISFVKYTGPKGAGGGSIGGDMSYNNLIIDSSLIAQDGVFENLTVNQTANLPEETLIKPRFDKLSGTHITNHPFFDPEYPVTKQYDAFNINYTENPVTENDWVTIARCGEVQPSNADGRADALFKVTHASSGRHETISFIATKKYGRGFAINVLQHDWYSGPNFKALRIAYNSTYQGGVVQLQFTSNLGTTNFNHPLAINIVHNYDYPGWELYTDTSGSRIADGREVFYVIPDNNPQSQNTNTFGLTYPLNNEFKLENLDWDPNAGTLGGANQMTTNPARFTRQVDVKGELTLLEQNLLKVVEYPFYSEATPTHPSWPTTPGGTPVSGSLTGYYQFATVDNLRKINPSKNNMAYAVMSGDFTFYTRLNIEDSGFNNVNKLSFNGDFTIGVNQTYDFAVNPAECFIHTKNCLTETNTPFKTITMLKNDNTNQYELYLYYESPGTSSGYRDKIIDLTIQLKGNDNINPTIVDLSGNTTRVLNWELLTPVYIGAALPTTNTFIRETIDLKPYGERIWSGTTKPFYGKNSVASFGKFILQNYNYDSTNPFDDDGKVIAQATAYDPTGATNTTKVISINGTFRLLAKYESGAPTDPIYTHEIVFTAGVQSTGTGGGVNNNTSTFLNILSNNFSHEGNPIIQKVVMTKETNSFGYFYNIYIIHDSLTTSHELDISLYNNDINNFTTNELQEVSWQLGRDQLGGSNTSNINRQCVTTISSQSTFNQDITFFQKISFGNGDANGTIITEDTTDLETNLVSNISSDGTKNLIVDLSDGGLVIDAKTAPSTAGGLKIFNSGGTYNTTLSSPQISLIPYINSGGAGTLGNPTTISVNDDEATIFKGSGNLSLYTGLQDFGSFNIYQSDGTTLASSNVINSKHLNGTEYHLSLNHSRNDTDVIINTPNYNILDPPQLPAMIADSGTDTITFNAPVIFNNDVNISQEFTFNTSNISPDDWFTLAQTGDGSDRNQLRSDAKFILEDRLGSHHHTLIFKAGAKFNSGIYINVLESSWFSTPRIRALRIAYNSTYDGSVLQAQLNSDSGSQSSSNLKLRIYQNRNEQGWFCDISGSPSATNNPTCYVVTGSSNGFGTAYPNFREAGNVIYDPNGRNTTQITTNNFVVQQSTLTVENSSGVNIECNQSPGNIVLDTIGNTVPPGGATRGISLASHEGMLLQCNNNSSASNPGVFVVDGNVWYFNTGGFNMNGKNIVGATKMESDTFTRNSASTISIGELTTATSGNYINMKEPTLIYRTSNSNGTNYLNNLGGGAFPTAANGIQFFDSGSENQFPVQRRGFSSLPTPLYTNWAQTSPYRFECVIATSIRNGTTTSNKRLTSTTSYLDHASSDGWSAYEVSSTGQGTSVFLTRHLLSYDCLIKSVTVQPMGLYCSINNTTGSSKIVDFELWITYEDGAATGTNSNLVTVFFYSTGWPANMLTTDIKNNNTNSNYARKIKTRTATITNGGSAVYNPFLTGTNAHKPEILNVDPPLYVPKGKAVIVHAVERRVSSISSGYIEFTTYAYGQGGSGHASGAMVCNIIGEINFNS</sequence>
<name>A0A6C0CSH5_9ZZZZ</name>
<organism evidence="1">
    <name type="scientific">viral metagenome</name>
    <dbReference type="NCBI Taxonomy" id="1070528"/>
    <lineage>
        <taxon>unclassified sequences</taxon>
        <taxon>metagenomes</taxon>
        <taxon>organismal metagenomes</taxon>
    </lineage>
</organism>
<proteinExistence type="predicted"/>